<dbReference type="PANTHER" id="PTHR23033">
    <property type="entry name" value="BETA1,3-GALACTOSYLTRANSFERASE"/>
    <property type="match status" value="1"/>
</dbReference>
<comment type="similarity">
    <text evidence="2">Belongs to the glycosyltransferase 31 family. Beta3-Gal-T subfamily.</text>
</comment>
<evidence type="ECO:0000256" key="3">
    <source>
        <dbReference type="ARBA" id="ARBA00022692"/>
    </source>
</evidence>
<feature type="signal peptide" evidence="8">
    <location>
        <begin position="1"/>
        <end position="22"/>
    </location>
</feature>
<keyword evidence="10" id="KW-1185">Reference proteome</keyword>
<comment type="caution">
    <text evidence="9">The sequence shown here is derived from an EMBL/GenBank/DDBJ whole genome shotgun (WGS) entry which is preliminary data.</text>
</comment>
<evidence type="ECO:0000256" key="1">
    <source>
        <dbReference type="ARBA" id="ARBA00004606"/>
    </source>
</evidence>
<protein>
    <submittedName>
        <fullName evidence="9">G9939 protein</fullName>
    </submittedName>
</protein>
<evidence type="ECO:0000256" key="7">
    <source>
        <dbReference type="SAM" id="MobiDB-lite"/>
    </source>
</evidence>
<proteinExistence type="inferred from homology"/>
<comment type="subcellular location">
    <subcellularLocation>
        <location evidence="1">Membrane</location>
        <topology evidence="1">Single-pass type II membrane protein</topology>
    </subcellularLocation>
</comment>
<keyword evidence="4" id="KW-0735">Signal-anchor</keyword>
<dbReference type="InterPro" id="IPR026050">
    <property type="entry name" value="C1GALT1/C1GALT1_chp1"/>
</dbReference>
<feature type="chain" id="PRO_5045434188" evidence="8">
    <location>
        <begin position="23"/>
        <end position="611"/>
    </location>
</feature>
<evidence type="ECO:0000256" key="2">
    <source>
        <dbReference type="ARBA" id="ARBA00006462"/>
    </source>
</evidence>
<evidence type="ECO:0000313" key="10">
    <source>
        <dbReference type="Proteomes" id="UP001497392"/>
    </source>
</evidence>
<dbReference type="Proteomes" id="UP001497392">
    <property type="component" value="Unassembled WGS sequence"/>
</dbReference>
<reference evidence="9 10" key="1">
    <citation type="submission" date="2024-06" db="EMBL/GenBank/DDBJ databases">
        <authorList>
            <person name="Kraege A."/>
            <person name="Thomma B."/>
        </authorList>
    </citation>
    <scope>NUCLEOTIDE SEQUENCE [LARGE SCALE GENOMIC DNA]</scope>
</reference>
<evidence type="ECO:0000256" key="6">
    <source>
        <dbReference type="ARBA" id="ARBA00023136"/>
    </source>
</evidence>
<evidence type="ECO:0000256" key="8">
    <source>
        <dbReference type="SAM" id="SignalP"/>
    </source>
</evidence>
<evidence type="ECO:0000256" key="5">
    <source>
        <dbReference type="ARBA" id="ARBA00022989"/>
    </source>
</evidence>
<evidence type="ECO:0000313" key="9">
    <source>
        <dbReference type="EMBL" id="CAL5227042.1"/>
    </source>
</evidence>
<dbReference type="EMBL" id="CAXHTA020000017">
    <property type="protein sequence ID" value="CAL5227042.1"/>
    <property type="molecule type" value="Genomic_DNA"/>
</dbReference>
<keyword evidence="8" id="KW-0732">Signal</keyword>
<name>A0ABP1G6U0_9CHLO</name>
<organism evidence="9 10">
    <name type="scientific">Coccomyxa viridis</name>
    <dbReference type="NCBI Taxonomy" id="1274662"/>
    <lineage>
        <taxon>Eukaryota</taxon>
        <taxon>Viridiplantae</taxon>
        <taxon>Chlorophyta</taxon>
        <taxon>core chlorophytes</taxon>
        <taxon>Trebouxiophyceae</taxon>
        <taxon>Trebouxiophyceae incertae sedis</taxon>
        <taxon>Coccomyxaceae</taxon>
        <taxon>Coccomyxa</taxon>
    </lineage>
</organism>
<sequence>MKLPVSLILLLIVALGADLATGKALGAAERTPPSFARRRLQLVSLFDPLASLISAQEQQEHSLMHMISSHRADSILESSSADPIGLAVAEAILEDQPQAQVNGLSESPQHARLRSRGRSQALAKGKPDSQPPDQGSGTSYARAAQPVSGMTGRNGSELFSNKEGALLAPADCTALIEHEAVLSCVTSRVASLNAELEALSSDSHPQASIGLTEVWPSSAAQNPSSSNGLRRLPGVYRLIRDDLVSVVPSDRKHMPLVKAMRGWRKGMGGVVAFATEQDEEARREAAAANETWLAYPDDDPLRTVTSGADSRAALTPLLAHQALGDTYKWMLYGDDDTLFFVDAVLDLLQPFDPELPYAISDNIWFEANSALGPPYKHPSFDAPRCLPCHFDYPPKTLRLFTGFRPEGASLKPPLWGFPAVPGCPCTPQLLCSIEEERPLYGVAGSGCAHPPAPRAATYAVHGGAGVLLSIGLMRKLNFTQFEACVKSLHSSGGDAFFTICLWRSGFALTDPGFSVFNPDAKLFDPFQYEWHHDVDGELRMIEALDRDQGLIGGGCNATCQVRLNMMVSAHVRSRARGIPYAAAQIGILSAAYDQRRTRLAKARHTAPPPPY</sequence>
<keyword evidence="5" id="KW-1133">Transmembrane helix</keyword>
<dbReference type="Gene3D" id="3.90.550.50">
    <property type="match status" value="1"/>
</dbReference>
<keyword evidence="6" id="KW-0472">Membrane</keyword>
<evidence type="ECO:0000256" key="4">
    <source>
        <dbReference type="ARBA" id="ARBA00022968"/>
    </source>
</evidence>
<feature type="region of interest" description="Disordered" evidence="7">
    <location>
        <begin position="101"/>
        <end position="156"/>
    </location>
</feature>
<dbReference type="PANTHER" id="PTHR23033:SF50">
    <property type="entry name" value="HEXOSYLTRANSFERASE"/>
    <property type="match status" value="1"/>
</dbReference>
<keyword evidence="3" id="KW-0812">Transmembrane</keyword>
<gene>
    <name evidence="9" type="primary">g9939</name>
    <name evidence="9" type="ORF">VP750_LOCUS8948</name>
</gene>
<accession>A0ABP1G6U0</accession>